<evidence type="ECO:0000313" key="2">
    <source>
        <dbReference type="EMBL" id="RFC84460.1"/>
    </source>
</evidence>
<dbReference type="Proteomes" id="UP001595455">
    <property type="component" value="Unassembled WGS sequence"/>
</dbReference>
<dbReference type="EMBL" id="JBHRSF010000160">
    <property type="protein sequence ID" value="MFC2997941.1"/>
    <property type="molecule type" value="Genomic_DNA"/>
</dbReference>
<evidence type="ECO:0000313" key="4">
    <source>
        <dbReference type="Proteomes" id="UP001595455"/>
    </source>
</evidence>
<reference evidence="2 3" key="2">
    <citation type="submission" date="2018-08" db="EMBL/GenBank/DDBJ databases">
        <title>The draft genome of Acinetobacter sichuanensis strain WCHAc060041.</title>
        <authorList>
            <person name="Qin J."/>
            <person name="Feng Y."/>
            <person name="Zong Z."/>
        </authorList>
    </citation>
    <scope>NUCLEOTIDE SEQUENCE [LARGE SCALE GENOMIC DNA]</scope>
    <source>
        <strain evidence="2 3">WCHAc060041</strain>
    </source>
</reference>
<dbReference type="Proteomes" id="UP000240957">
    <property type="component" value="Unassembled WGS sequence"/>
</dbReference>
<evidence type="ECO:0000313" key="3">
    <source>
        <dbReference type="Proteomes" id="UP000240957"/>
    </source>
</evidence>
<dbReference type="AlphaFoldDB" id="A0A371YSL6"/>
<dbReference type="RefSeq" id="WP_107007337.1">
    <property type="nucleotide sequence ID" value="NZ_JBHRSF010000160.1"/>
</dbReference>
<evidence type="ECO:0000313" key="1">
    <source>
        <dbReference type="EMBL" id="MFC2997941.1"/>
    </source>
</evidence>
<protein>
    <submittedName>
        <fullName evidence="2">Uncharacterized protein</fullName>
    </submittedName>
</protein>
<organism evidence="2 3">
    <name type="scientific">Acinetobacter sichuanensis</name>
    <dbReference type="NCBI Taxonomy" id="2136183"/>
    <lineage>
        <taxon>Bacteria</taxon>
        <taxon>Pseudomonadati</taxon>
        <taxon>Pseudomonadota</taxon>
        <taxon>Gammaproteobacteria</taxon>
        <taxon>Moraxellales</taxon>
        <taxon>Moraxellaceae</taxon>
        <taxon>Acinetobacter</taxon>
    </lineage>
</organism>
<sequence>MIKIISPLFLLSYLSIHISYATPVDLQKFIPAQWEIISKANGDLNADGQSDVALLIQPENTQIQDRKLLILLKNNQSYMLYLNKKIPAWTYPDEENCIDDAISGAGLAIKHGILDVGFNAMNSCSNWYGEGWTYRFQWRNKHLKLIGFEYWFIYKTDGKSKRYSGNFLTQKLKTTFANEFDDQIQPQISWKKLIPIQPDQLEHIQFEDSPGFLKQMIK</sequence>
<reference evidence="1" key="4">
    <citation type="submission" date="2024-09" db="EMBL/GenBank/DDBJ databases">
        <authorList>
            <person name="Sun Q."/>
            <person name="Mori K."/>
        </authorList>
    </citation>
    <scope>NUCLEOTIDE SEQUENCE</scope>
    <source>
        <strain evidence="1">KCTC 62575</strain>
    </source>
</reference>
<reference evidence="1" key="1">
    <citation type="journal article" date="2014" name="Int. J. Syst. Evol. Microbiol.">
        <title>Complete genome of a new Firmicutes species belonging to the dominant human colonic microbiota ('Ruminococcus bicirculans') reveals two chromosomes and a selective capacity to utilize plant glucans.</title>
        <authorList>
            <consortium name="NISC Comparative Sequencing Program"/>
            <person name="Wegmann U."/>
            <person name="Louis P."/>
            <person name="Goesmann A."/>
            <person name="Henrissat B."/>
            <person name="Duncan S.H."/>
            <person name="Flint H.J."/>
        </authorList>
    </citation>
    <scope>NUCLEOTIDE SEQUENCE</scope>
    <source>
        <strain evidence="1">KCTC 62575</strain>
    </source>
</reference>
<name>A0A371YSL6_9GAMM</name>
<dbReference type="OrthoDB" id="86940at2"/>
<proteinExistence type="predicted"/>
<keyword evidence="4" id="KW-1185">Reference proteome</keyword>
<accession>A0A371YSL6</accession>
<comment type="caution">
    <text evidence="2">The sequence shown here is derived from an EMBL/GenBank/DDBJ whole genome shotgun (WGS) entry which is preliminary data.</text>
</comment>
<dbReference type="EMBL" id="PYIX02000006">
    <property type="protein sequence ID" value="RFC84460.1"/>
    <property type="molecule type" value="Genomic_DNA"/>
</dbReference>
<reference evidence="4" key="3">
    <citation type="journal article" date="2019" name="Int. J. Syst. Evol. Microbiol.">
        <title>The Global Catalogue of Microorganisms (GCM) 10K type strain sequencing project: providing services to taxonomists for standard genome sequencing and annotation.</title>
        <authorList>
            <consortium name="The Broad Institute Genomics Platform"/>
            <consortium name="The Broad Institute Genome Sequencing Center for Infectious Disease"/>
            <person name="Wu L."/>
            <person name="Ma J."/>
        </authorList>
    </citation>
    <scope>NUCLEOTIDE SEQUENCE [LARGE SCALE GENOMIC DNA]</scope>
    <source>
        <strain evidence="4">KCTC 62575</strain>
    </source>
</reference>
<gene>
    <name evidence="1" type="ORF">ACFODO_22365</name>
    <name evidence="2" type="ORF">C9E89_005890</name>
</gene>